<dbReference type="Pfam" id="PF06827">
    <property type="entry name" value="zf-FPG_IleRS"/>
    <property type="match status" value="1"/>
</dbReference>
<evidence type="ECO:0000256" key="14">
    <source>
        <dbReference type="ARBA" id="ARBA00044632"/>
    </source>
</evidence>
<keyword evidence="19" id="KW-1185">Reference proteome</keyword>
<keyword evidence="6 15" id="KW-0863">Zinc-finger</keyword>
<dbReference type="NCBIfam" id="NF002211">
    <property type="entry name" value="PRK01103.1"/>
    <property type="match status" value="1"/>
</dbReference>
<dbReference type="PROSITE" id="PS51066">
    <property type="entry name" value="ZF_FPG_2"/>
    <property type="match status" value="1"/>
</dbReference>
<dbReference type="PANTHER" id="PTHR22993:SF9">
    <property type="entry name" value="FORMAMIDOPYRIMIDINE-DNA GLYCOSYLASE"/>
    <property type="match status" value="1"/>
</dbReference>
<evidence type="ECO:0000256" key="11">
    <source>
        <dbReference type="ARBA" id="ARBA00023239"/>
    </source>
</evidence>
<dbReference type="SMART" id="SM01232">
    <property type="entry name" value="H2TH"/>
    <property type="match status" value="1"/>
</dbReference>
<keyword evidence="9 15" id="KW-0238">DNA-binding</keyword>
<dbReference type="InterPro" id="IPR012319">
    <property type="entry name" value="FPG_cat"/>
</dbReference>
<dbReference type="InterPro" id="IPR010663">
    <property type="entry name" value="Znf_FPG/IleRS"/>
</dbReference>
<organism evidence="18 19">
    <name type="scientific">Brevibacterium pityocampae</name>
    <dbReference type="NCBI Taxonomy" id="506594"/>
    <lineage>
        <taxon>Bacteria</taxon>
        <taxon>Bacillati</taxon>
        <taxon>Actinomycetota</taxon>
        <taxon>Actinomycetes</taxon>
        <taxon>Micrococcales</taxon>
        <taxon>Brevibacteriaceae</taxon>
        <taxon>Brevibacterium</taxon>
    </lineage>
</organism>
<dbReference type="Pfam" id="PF01149">
    <property type="entry name" value="Fapy_DNA_glyco"/>
    <property type="match status" value="1"/>
</dbReference>
<dbReference type="RefSeq" id="WP_345032729.1">
    <property type="nucleotide sequence ID" value="NZ_BAABGL010000036.1"/>
</dbReference>
<comment type="catalytic activity">
    <reaction evidence="14 15">
        <text>2'-deoxyribonucleotide-(2'-deoxyribose 5'-phosphate)-2'-deoxyribonucleotide-DNA = a 3'-end 2'-deoxyribonucleotide-(2,3-dehydro-2,3-deoxyribose 5'-phosphate)-DNA + a 5'-end 5'-phospho-2'-deoxyribonucleoside-DNA + H(+)</text>
        <dbReference type="Rhea" id="RHEA:66592"/>
        <dbReference type="Rhea" id="RHEA-COMP:13180"/>
        <dbReference type="Rhea" id="RHEA-COMP:16897"/>
        <dbReference type="Rhea" id="RHEA-COMP:17067"/>
        <dbReference type="ChEBI" id="CHEBI:15378"/>
        <dbReference type="ChEBI" id="CHEBI:136412"/>
        <dbReference type="ChEBI" id="CHEBI:157695"/>
        <dbReference type="ChEBI" id="CHEBI:167181"/>
        <dbReference type="EC" id="4.2.99.18"/>
    </reaction>
</comment>
<dbReference type="InterPro" id="IPR000214">
    <property type="entry name" value="Znf_DNA_glyclase/AP_lyase"/>
</dbReference>
<comment type="catalytic activity">
    <reaction evidence="1 15">
        <text>Hydrolysis of DNA containing ring-opened 7-methylguanine residues, releasing 2,6-diamino-4-hydroxy-5-(N-methyl)formamidopyrimidine.</text>
        <dbReference type="EC" id="3.2.2.23"/>
    </reaction>
</comment>
<dbReference type="NCBIfam" id="TIGR00577">
    <property type="entry name" value="fpg"/>
    <property type="match status" value="1"/>
</dbReference>
<dbReference type="EMBL" id="BAABGL010000036">
    <property type="protein sequence ID" value="GAA4395848.1"/>
    <property type="molecule type" value="Genomic_DNA"/>
</dbReference>
<name>A0ABP8JUC1_9MICO</name>
<evidence type="ECO:0000256" key="4">
    <source>
        <dbReference type="ARBA" id="ARBA00022723"/>
    </source>
</evidence>
<dbReference type="HAMAP" id="MF_00103">
    <property type="entry name" value="Fapy_DNA_glycosyl"/>
    <property type="match status" value="1"/>
</dbReference>
<evidence type="ECO:0000256" key="8">
    <source>
        <dbReference type="ARBA" id="ARBA00022833"/>
    </source>
</evidence>
<evidence type="ECO:0000313" key="19">
    <source>
        <dbReference type="Proteomes" id="UP001500642"/>
    </source>
</evidence>
<feature type="domain" description="FPG-type" evidence="16">
    <location>
        <begin position="289"/>
        <end position="323"/>
    </location>
</feature>
<dbReference type="PROSITE" id="PS51068">
    <property type="entry name" value="FPG_CAT"/>
    <property type="match status" value="1"/>
</dbReference>
<dbReference type="Pfam" id="PF06831">
    <property type="entry name" value="H2TH"/>
    <property type="match status" value="1"/>
</dbReference>
<keyword evidence="12 15" id="KW-0511">Multifunctional enzyme</keyword>
<dbReference type="Proteomes" id="UP001500642">
    <property type="component" value="Unassembled WGS sequence"/>
</dbReference>
<dbReference type="PANTHER" id="PTHR22993">
    <property type="entry name" value="FORMAMIDOPYRIMIDINE-DNA GLYCOSYLASE"/>
    <property type="match status" value="1"/>
</dbReference>
<dbReference type="InterPro" id="IPR015886">
    <property type="entry name" value="H2TH_FPG"/>
</dbReference>
<dbReference type="SUPFAM" id="SSF46946">
    <property type="entry name" value="S13-like H2TH domain"/>
    <property type="match status" value="1"/>
</dbReference>
<proteinExistence type="inferred from homology"/>
<evidence type="ECO:0000259" key="17">
    <source>
        <dbReference type="PROSITE" id="PS51068"/>
    </source>
</evidence>
<comment type="subunit">
    <text evidence="3 15">Monomer.</text>
</comment>
<dbReference type="InterPro" id="IPR010979">
    <property type="entry name" value="Ribosomal_uS13-like_H2TH"/>
</dbReference>
<dbReference type="CDD" id="cd08966">
    <property type="entry name" value="EcFpg-like_N"/>
    <property type="match status" value="1"/>
</dbReference>
<dbReference type="Gene3D" id="1.10.8.50">
    <property type="match status" value="1"/>
</dbReference>
<dbReference type="GO" id="GO:0016829">
    <property type="term" value="F:lyase activity"/>
    <property type="evidence" value="ECO:0007669"/>
    <property type="project" value="UniProtKB-KW"/>
</dbReference>
<keyword evidence="4 15" id="KW-0479">Metal-binding</keyword>
<keyword evidence="10 15" id="KW-0234">DNA repair</keyword>
<gene>
    <name evidence="15 18" type="primary">mutM</name>
    <name evidence="15" type="synonym">fpg</name>
    <name evidence="18" type="ORF">GCM10023167_26560</name>
</gene>
<feature type="binding site" evidence="15">
    <location>
        <position position="117"/>
    </location>
    <ligand>
        <name>DNA</name>
        <dbReference type="ChEBI" id="CHEBI:16991"/>
    </ligand>
</feature>
<feature type="active site" description="Schiff-base intermediate with DNA" evidence="15">
    <location>
        <position position="2"/>
    </location>
</feature>
<dbReference type="InterPro" id="IPR035937">
    <property type="entry name" value="FPG_N"/>
</dbReference>
<comment type="similarity">
    <text evidence="2 15">Belongs to the FPG family.</text>
</comment>
<evidence type="ECO:0000256" key="15">
    <source>
        <dbReference type="HAMAP-Rule" id="MF_00103"/>
    </source>
</evidence>
<comment type="function">
    <text evidence="15">Involved in base excision repair of DNA damaged by oxidation or by mutagenic agents. Acts as DNA glycosylase that recognizes and removes damaged bases. Has a preference for oxidized purines, such as 7,8-dihydro-8-oxoguanine (8-oxoG). Has AP (apurinic/apyrimidinic) lyase activity and introduces nicks in the DNA strand. Cleaves the DNA backbone by beta-delta elimination to generate a single-strand break at the site of the removed base with both 3'- and 5'-phosphates.</text>
</comment>
<feature type="binding site" evidence="15">
    <location>
        <position position="147"/>
    </location>
    <ligand>
        <name>DNA</name>
        <dbReference type="ChEBI" id="CHEBI:16991"/>
    </ligand>
</feature>
<comment type="cofactor">
    <cofactor evidence="15">
        <name>Zn(2+)</name>
        <dbReference type="ChEBI" id="CHEBI:29105"/>
    </cofactor>
    <text evidence="15">Binds 1 zinc ion per subunit.</text>
</comment>
<evidence type="ECO:0000256" key="3">
    <source>
        <dbReference type="ARBA" id="ARBA00011245"/>
    </source>
</evidence>
<dbReference type="InterPro" id="IPR020629">
    <property type="entry name" value="FPG_Glyclase"/>
</dbReference>
<dbReference type="SMART" id="SM00898">
    <property type="entry name" value="Fapy_DNA_glyco"/>
    <property type="match status" value="1"/>
</dbReference>
<feature type="domain" description="Formamidopyrimidine-DNA glycosylase catalytic" evidence="17">
    <location>
        <begin position="2"/>
        <end position="150"/>
    </location>
</feature>
<keyword evidence="13 15" id="KW-0326">Glycosidase</keyword>
<dbReference type="SUPFAM" id="SSF81624">
    <property type="entry name" value="N-terminal domain of MutM-like DNA repair proteins"/>
    <property type="match status" value="1"/>
</dbReference>
<sequence length="331" mass="35176">MPELPEVESVASGLRTWAAGRRVTGVRVFDPRILGTTSNRTIAAGAVEEFTELLTGREIAAVERRGKFLWLPLAPERGPWRPGRAVDPSGPPLALSVHLGMSGQFRVHTPADPLHRHTRAVLDLAGPGPAEADPAAPPTELRFLDQRIFGHLGVEPLVPDPHRPGAQPDGTAGLVPGSAAHIAPDPLEPGFDLEAVGRRIQRKRTALKVALLDQTTVSGIGNIYADEALFAAGIHPLAPAGSTRISRIRAVLAAADAVMRSSLEQGGTSFDALYVHVNGDSGYFARSLQVYGRTGRPCPRCGTPITRLTVGGRSSHVCPACQRPPRRARIG</sequence>
<comment type="caution">
    <text evidence="18">The sequence shown here is derived from an EMBL/GenBank/DDBJ whole genome shotgun (WGS) entry which is preliminary data.</text>
</comment>
<dbReference type="Gene3D" id="3.20.190.10">
    <property type="entry name" value="MutM-like, N-terminal"/>
    <property type="match status" value="1"/>
</dbReference>
<evidence type="ECO:0000256" key="9">
    <source>
        <dbReference type="ARBA" id="ARBA00023125"/>
    </source>
</evidence>
<evidence type="ECO:0000256" key="13">
    <source>
        <dbReference type="ARBA" id="ARBA00023295"/>
    </source>
</evidence>
<keyword evidence="7 15" id="KW-0378">Hydrolase</keyword>
<keyword evidence="5 15" id="KW-0227">DNA damage</keyword>
<evidence type="ECO:0000256" key="1">
    <source>
        <dbReference type="ARBA" id="ARBA00001668"/>
    </source>
</evidence>
<dbReference type="SUPFAM" id="SSF57716">
    <property type="entry name" value="Glucocorticoid receptor-like (DNA-binding domain)"/>
    <property type="match status" value="1"/>
</dbReference>
<protein>
    <recommendedName>
        <fullName evidence="15">Formamidopyrimidine-DNA glycosylase</fullName>
        <shortName evidence="15">Fapy-DNA glycosylase</shortName>
        <ecNumber evidence="15">3.2.2.23</ecNumber>
    </recommendedName>
    <alternativeName>
        <fullName evidence="15">DNA-(apurinic or apyrimidinic site) lyase MutM</fullName>
        <shortName evidence="15">AP lyase MutM</shortName>
        <ecNumber evidence="15">4.2.99.18</ecNumber>
    </alternativeName>
</protein>
<accession>A0ABP8JUC1</accession>
<evidence type="ECO:0000259" key="16">
    <source>
        <dbReference type="PROSITE" id="PS51066"/>
    </source>
</evidence>
<evidence type="ECO:0000256" key="2">
    <source>
        <dbReference type="ARBA" id="ARBA00009409"/>
    </source>
</evidence>
<evidence type="ECO:0000256" key="12">
    <source>
        <dbReference type="ARBA" id="ARBA00023268"/>
    </source>
</evidence>
<evidence type="ECO:0000256" key="5">
    <source>
        <dbReference type="ARBA" id="ARBA00022763"/>
    </source>
</evidence>
<evidence type="ECO:0000256" key="6">
    <source>
        <dbReference type="ARBA" id="ARBA00022771"/>
    </source>
</evidence>
<feature type="active site" description="Proton donor" evidence="15">
    <location>
        <position position="3"/>
    </location>
</feature>
<evidence type="ECO:0000313" key="18">
    <source>
        <dbReference type="EMBL" id="GAA4395848.1"/>
    </source>
</evidence>
<feature type="active site" description="Proton donor; for delta-elimination activity" evidence="15">
    <location>
        <position position="313"/>
    </location>
</feature>
<dbReference type="EC" id="3.2.2.23" evidence="15"/>
<keyword evidence="11 15" id="KW-0456">Lyase</keyword>
<feature type="binding site" evidence="15">
    <location>
        <position position="203"/>
    </location>
    <ligand>
        <name>DNA</name>
        <dbReference type="ChEBI" id="CHEBI:16991"/>
    </ligand>
</feature>
<evidence type="ECO:0000256" key="7">
    <source>
        <dbReference type="ARBA" id="ARBA00022801"/>
    </source>
</evidence>
<dbReference type="EC" id="4.2.99.18" evidence="15"/>
<evidence type="ECO:0000256" key="10">
    <source>
        <dbReference type="ARBA" id="ARBA00023204"/>
    </source>
</evidence>
<reference evidence="19" key="1">
    <citation type="journal article" date="2019" name="Int. J. Syst. Evol. Microbiol.">
        <title>The Global Catalogue of Microorganisms (GCM) 10K type strain sequencing project: providing services to taxonomists for standard genome sequencing and annotation.</title>
        <authorList>
            <consortium name="The Broad Institute Genomics Platform"/>
            <consortium name="The Broad Institute Genome Sequencing Center for Infectious Disease"/>
            <person name="Wu L."/>
            <person name="Ma J."/>
        </authorList>
    </citation>
    <scope>NUCLEOTIDE SEQUENCE [LARGE SCALE GENOMIC DNA]</scope>
    <source>
        <strain evidence="19">JCM 17808</strain>
    </source>
</reference>
<keyword evidence="8 15" id="KW-0862">Zinc</keyword>
<feature type="active site" description="Proton donor; for beta-elimination activity" evidence="15">
    <location>
        <position position="67"/>
    </location>
</feature>